<evidence type="ECO:0000256" key="8">
    <source>
        <dbReference type="SAM" id="MobiDB-lite"/>
    </source>
</evidence>
<dbReference type="PROSITE" id="PS00141">
    <property type="entry name" value="ASP_PROTEASE"/>
    <property type="match status" value="1"/>
</dbReference>
<keyword evidence="12" id="KW-1185">Reference proteome</keyword>
<evidence type="ECO:0000313" key="11">
    <source>
        <dbReference type="EMBL" id="GJS76240.1"/>
    </source>
</evidence>
<evidence type="ECO:0000259" key="9">
    <source>
        <dbReference type="Pfam" id="PF00078"/>
    </source>
</evidence>
<reference evidence="11" key="1">
    <citation type="journal article" date="2022" name="Int. J. Mol. Sci.">
        <title>Draft Genome of Tanacetum Coccineum: Genomic Comparison of Closely Related Tanacetum-Family Plants.</title>
        <authorList>
            <person name="Yamashiro T."/>
            <person name="Shiraishi A."/>
            <person name="Nakayama K."/>
            <person name="Satake H."/>
        </authorList>
    </citation>
    <scope>NUCLEOTIDE SEQUENCE</scope>
</reference>
<dbReference type="EC" id="2.7.7.49" evidence="1"/>
<organism evidence="11 12">
    <name type="scientific">Tanacetum coccineum</name>
    <dbReference type="NCBI Taxonomy" id="301880"/>
    <lineage>
        <taxon>Eukaryota</taxon>
        <taxon>Viridiplantae</taxon>
        <taxon>Streptophyta</taxon>
        <taxon>Embryophyta</taxon>
        <taxon>Tracheophyta</taxon>
        <taxon>Spermatophyta</taxon>
        <taxon>Magnoliopsida</taxon>
        <taxon>eudicotyledons</taxon>
        <taxon>Gunneridae</taxon>
        <taxon>Pentapetalae</taxon>
        <taxon>asterids</taxon>
        <taxon>campanulids</taxon>
        <taxon>Asterales</taxon>
        <taxon>Asteraceae</taxon>
        <taxon>Asteroideae</taxon>
        <taxon>Anthemideae</taxon>
        <taxon>Anthemidinae</taxon>
        <taxon>Tanacetum</taxon>
    </lineage>
</organism>
<dbReference type="InterPro" id="IPR043502">
    <property type="entry name" value="DNA/RNA_pol_sf"/>
</dbReference>
<dbReference type="InterPro" id="IPR043128">
    <property type="entry name" value="Rev_trsase/Diguanyl_cyclase"/>
</dbReference>
<name>A0ABQ4YH02_9ASTR</name>
<evidence type="ECO:0000256" key="4">
    <source>
        <dbReference type="ARBA" id="ARBA00022722"/>
    </source>
</evidence>
<dbReference type="SUPFAM" id="SSF53098">
    <property type="entry name" value="Ribonuclease H-like"/>
    <property type="match status" value="1"/>
</dbReference>
<evidence type="ECO:0000256" key="2">
    <source>
        <dbReference type="ARBA" id="ARBA00022679"/>
    </source>
</evidence>
<dbReference type="InterPro" id="IPR021109">
    <property type="entry name" value="Peptidase_aspartic_dom_sf"/>
</dbReference>
<dbReference type="Pfam" id="PF08284">
    <property type="entry name" value="RVP_2"/>
    <property type="match status" value="1"/>
</dbReference>
<feature type="region of interest" description="Disordered" evidence="8">
    <location>
        <begin position="69"/>
        <end position="136"/>
    </location>
</feature>
<feature type="compositionally biased region" description="Basic and acidic residues" evidence="8">
    <location>
        <begin position="69"/>
        <end position="81"/>
    </location>
</feature>
<sequence length="856" mass="97929">MLHPLLPIRPYLPIQTDHHHEVFHSRIPARFRDWTVRAEVAHKGGRTPHWSPAYVLNPIELDEHVPLYAPEPEHPEHHVPPDDDIQDDIDADSIDYPDEPEDGEDDDEDPEEDPSEEHEFEDEEAKEDESFEDSDEIEAFEEDGDCCLYYHSPGPRQGLVRSPGHDAQTIARAADREEDVGYTRALQASEHRMMTSIEEVNLEGMLPGQGKDVASYTQRFQRNCPKLKNHRNNNGNGPAQGRAYALGGRDASPDSNVITGTFLLNNRYATILFDTGADRSFVSTTFSASICITPTTLENHYDVELADGKIIGVNTIIRGCTLNFMNHPFNIDLMPVPLGSFDVIIGMDWLTKYHGVIICDEKIVRVPFGKDTLIFQGDGSNQRKESRLNIISCTKAQEYLSKGCDVFLAHITTKEAKDKSEEKRLEDVPIVRDFPEVFPEDLPGIPPARQVEFQIDFGLPVVHLLTNAPAVFMDLMNRVCKPYLDKFVIVFIDDILIYSKNKEEHEEHLKLILELLKKEELYAKFSKCEFWIPKVQFLGHVIDSKGIHVDPAKIESIKDWAPPKSATEICQFLGLAGYYRRFIEGFSKIAKPMTKLTQKNVKFDWGEKEEAAFQLIKQKLCSAPILALPGAVLMQNGKVIAYASRQLKIHEKNYTTHDLELGAVVFALKLWRHYLYGTRYSIHPGSYKMYQDLKQLYWWPNMKANIATYVSKCLTYAKVKAEHQKSSGLLVQPEIPEWKWEKITIDFVTKLPKTANGYDTIWVIVDRLTKSAHFLPMRENDPMEKLIKLYMKEVVTRHGVLVSIISDRDGRFTSLFCTTCDASSLCGRGQVEVMDRWESKQFEEEFAFHHTRLDEL</sequence>
<dbReference type="Gene3D" id="1.10.340.70">
    <property type="match status" value="1"/>
</dbReference>
<dbReference type="InterPro" id="IPR041373">
    <property type="entry name" value="RT_RNaseH"/>
</dbReference>
<keyword evidence="6" id="KW-0378">Hydrolase</keyword>
<dbReference type="GO" id="GO:0003964">
    <property type="term" value="F:RNA-directed DNA polymerase activity"/>
    <property type="evidence" value="ECO:0007669"/>
    <property type="project" value="UniProtKB-KW"/>
</dbReference>
<accession>A0ABQ4YH02</accession>
<reference evidence="11" key="2">
    <citation type="submission" date="2022-01" db="EMBL/GenBank/DDBJ databases">
        <authorList>
            <person name="Yamashiro T."/>
            <person name="Shiraishi A."/>
            <person name="Satake H."/>
            <person name="Nakayama K."/>
        </authorList>
    </citation>
    <scope>NUCLEOTIDE SEQUENCE</scope>
</reference>
<dbReference type="EMBL" id="BQNB010010361">
    <property type="protein sequence ID" value="GJS76240.1"/>
    <property type="molecule type" value="Genomic_DNA"/>
</dbReference>
<dbReference type="Gene3D" id="3.30.70.270">
    <property type="match status" value="2"/>
</dbReference>
<dbReference type="InterPro" id="IPR050951">
    <property type="entry name" value="Retrovirus_Pol_polyprotein"/>
</dbReference>
<comment type="caution">
    <text evidence="11">The sequence shown here is derived from an EMBL/GenBank/DDBJ whole genome shotgun (WGS) entry which is preliminary data.</text>
</comment>
<dbReference type="InterPro" id="IPR036397">
    <property type="entry name" value="RNaseH_sf"/>
</dbReference>
<evidence type="ECO:0000256" key="5">
    <source>
        <dbReference type="ARBA" id="ARBA00022759"/>
    </source>
</evidence>
<evidence type="ECO:0000256" key="3">
    <source>
        <dbReference type="ARBA" id="ARBA00022695"/>
    </source>
</evidence>
<feature type="domain" description="Reverse transcriptase RNase H-like" evidence="10">
    <location>
        <begin position="630"/>
        <end position="683"/>
    </location>
</feature>
<evidence type="ECO:0000256" key="7">
    <source>
        <dbReference type="ARBA" id="ARBA00022918"/>
    </source>
</evidence>
<keyword evidence="3" id="KW-0548">Nucleotidyltransferase</keyword>
<keyword evidence="5" id="KW-0255">Endonuclease</keyword>
<evidence type="ECO:0000259" key="10">
    <source>
        <dbReference type="Pfam" id="PF17917"/>
    </source>
</evidence>
<evidence type="ECO:0000313" key="12">
    <source>
        <dbReference type="Proteomes" id="UP001151760"/>
    </source>
</evidence>
<dbReference type="SUPFAM" id="SSF50630">
    <property type="entry name" value="Acid proteases"/>
    <property type="match status" value="1"/>
</dbReference>
<dbReference type="PANTHER" id="PTHR37984:SF5">
    <property type="entry name" value="PROTEIN NYNRIN-LIKE"/>
    <property type="match status" value="1"/>
</dbReference>
<protein>
    <recommendedName>
        <fullName evidence="1">RNA-directed DNA polymerase</fullName>
        <ecNumber evidence="1">2.7.7.49</ecNumber>
    </recommendedName>
</protein>
<dbReference type="Proteomes" id="UP001151760">
    <property type="component" value="Unassembled WGS sequence"/>
</dbReference>
<dbReference type="CDD" id="cd00303">
    <property type="entry name" value="retropepsin_like"/>
    <property type="match status" value="1"/>
</dbReference>
<dbReference type="InterPro" id="IPR000477">
    <property type="entry name" value="RT_dom"/>
</dbReference>
<gene>
    <name evidence="11" type="ORF">Tco_0726121</name>
</gene>
<dbReference type="Gene3D" id="2.40.70.10">
    <property type="entry name" value="Acid Proteases"/>
    <property type="match status" value="1"/>
</dbReference>
<dbReference type="InterPro" id="IPR001969">
    <property type="entry name" value="Aspartic_peptidase_AS"/>
</dbReference>
<dbReference type="Pfam" id="PF00078">
    <property type="entry name" value="RVT_1"/>
    <property type="match status" value="1"/>
</dbReference>
<evidence type="ECO:0000256" key="1">
    <source>
        <dbReference type="ARBA" id="ARBA00012493"/>
    </source>
</evidence>
<dbReference type="PANTHER" id="PTHR37984">
    <property type="entry name" value="PROTEIN CBG26694"/>
    <property type="match status" value="1"/>
</dbReference>
<keyword evidence="7 11" id="KW-0695">RNA-directed DNA polymerase</keyword>
<dbReference type="Pfam" id="PF17917">
    <property type="entry name" value="RT_RNaseH"/>
    <property type="match status" value="1"/>
</dbReference>
<proteinExistence type="predicted"/>
<evidence type="ECO:0000256" key="6">
    <source>
        <dbReference type="ARBA" id="ARBA00022801"/>
    </source>
</evidence>
<keyword evidence="2" id="KW-0808">Transferase</keyword>
<dbReference type="InterPro" id="IPR012337">
    <property type="entry name" value="RNaseH-like_sf"/>
</dbReference>
<dbReference type="Gene3D" id="3.30.420.10">
    <property type="entry name" value="Ribonuclease H-like superfamily/Ribonuclease H"/>
    <property type="match status" value="1"/>
</dbReference>
<feature type="compositionally biased region" description="Acidic residues" evidence="8">
    <location>
        <begin position="82"/>
        <end position="136"/>
    </location>
</feature>
<feature type="domain" description="Reverse transcriptase" evidence="9">
    <location>
        <begin position="466"/>
        <end position="542"/>
    </location>
</feature>
<keyword evidence="4" id="KW-0540">Nuclease</keyword>
<dbReference type="SUPFAM" id="SSF56672">
    <property type="entry name" value="DNA/RNA polymerases"/>
    <property type="match status" value="1"/>
</dbReference>